<keyword evidence="5" id="KW-0418">Kinase</keyword>
<dbReference type="PROSITE" id="PS50927">
    <property type="entry name" value="BULB_LECTIN"/>
    <property type="match status" value="1"/>
</dbReference>
<comment type="caution">
    <text evidence="5">The sequence shown here is derived from an EMBL/GenBank/DDBJ whole genome shotgun (WGS) entry which is preliminary data.</text>
</comment>
<dbReference type="OrthoDB" id="1934880at2759"/>
<evidence type="ECO:0000313" key="6">
    <source>
        <dbReference type="Proteomes" id="UP000288805"/>
    </source>
</evidence>
<feature type="domain" description="Bulb-type lectin" evidence="4">
    <location>
        <begin position="32"/>
        <end position="153"/>
    </location>
</feature>
<protein>
    <submittedName>
        <fullName evidence="5">G-type lectin S-receptor-like serine/threonine-protein kinase</fullName>
    </submittedName>
</protein>
<dbReference type="InterPro" id="IPR000858">
    <property type="entry name" value="S_locus_glycoprot_dom"/>
</dbReference>
<accession>A0A438BS95</accession>
<dbReference type="PANTHER" id="PTHR32444">
    <property type="entry name" value="BULB-TYPE LECTIN DOMAIN-CONTAINING PROTEIN"/>
    <property type="match status" value="1"/>
</dbReference>
<dbReference type="AlphaFoldDB" id="A0A438BS95"/>
<dbReference type="SMART" id="SM00108">
    <property type="entry name" value="B_lectin"/>
    <property type="match status" value="1"/>
</dbReference>
<evidence type="ECO:0000256" key="1">
    <source>
        <dbReference type="ARBA" id="ARBA00022729"/>
    </source>
</evidence>
<dbReference type="SUPFAM" id="SSF51110">
    <property type="entry name" value="alpha-D-mannose-specific plant lectins"/>
    <property type="match status" value="1"/>
</dbReference>
<dbReference type="Pfam" id="PF01453">
    <property type="entry name" value="B_lectin"/>
    <property type="match status" value="1"/>
</dbReference>
<sequence length="288" mass="32365">MFTTATIIQEVMEIIILVIAPLLLLSGFCTTIDIITSTQFIEDTETVVSNGSAFKLSFFSPADSTNRYVGIWYSIPSLSTVIWVANRGKPLNDSSGIVTISEDGNPLVMNGQKEIVWSSNASNAPPNSRAQLLDSGNLVLRDHMGEHSTSFSFTFAKYEAQHEYSYRHPYWRSGPWNGQIFIEEPEMNSVFLNGFQMVDGKEVSVYETFNLANSSIFLYYVLTPDGTVVKTYREYGKEWEVTWKSNESECDVYGTCGEFGILNSGNSPICSCLRGYEPKYVEEWSRGH</sequence>
<gene>
    <name evidence="5" type="primary">VvCHDh000237_19</name>
    <name evidence="5" type="ORF">CK203_079435</name>
</gene>
<keyword evidence="5" id="KW-0808">Transferase</keyword>
<dbReference type="Gene3D" id="2.90.10.10">
    <property type="entry name" value="Bulb-type lectin domain"/>
    <property type="match status" value="1"/>
</dbReference>
<proteinExistence type="predicted"/>
<dbReference type="PANTHER" id="PTHR32444:SF198">
    <property type="entry name" value="BULB-TYPE LECTIN DOMAIN-CONTAINING PROTEIN"/>
    <property type="match status" value="1"/>
</dbReference>
<organism evidence="5 6">
    <name type="scientific">Vitis vinifera</name>
    <name type="common">Grape</name>
    <dbReference type="NCBI Taxonomy" id="29760"/>
    <lineage>
        <taxon>Eukaryota</taxon>
        <taxon>Viridiplantae</taxon>
        <taxon>Streptophyta</taxon>
        <taxon>Embryophyta</taxon>
        <taxon>Tracheophyta</taxon>
        <taxon>Spermatophyta</taxon>
        <taxon>Magnoliopsida</taxon>
        <taxon>eudicotyledons</taxon>
        <taxon>Gunneridae</taxon>
        <taxon>Pentapetalae</taxon>
        <taxon>rosids</taxon>
        <taxon>Vitales</taxon>
        <taxon>Vitaceae</taxon>
        <taxon>Viteae</taxon>
        <taxon>Vitis</taxon>
    </lineage>
</organism>
<keyword evidence="5" id="KW-0675">Receptor</keyword>
<keyword evidence="1" id="KW-0732">Signal</keyword>
<evidence type="ECO:0000259" key="4">
    <source>
        <dbReference type="PROSITE" id="PS50927"/>
    </source>
</evidence>
<dbReference type="Pfam" id="PF00954">
    <property type="entry name" value="S_locus_glycop"/>
    <property type="match status" value="1"/>
</dbReference>
<dbReference type="GO" id="GO:0016301">
    <property type="term" value="F:kinase activity"/>
    <property type="evidence" value="ECO:0007669"/>
    <property type="project" value="UniProtKB-KW"/>
</dbReference>
<dbReference type="EMBL" id="QGNW01002644">
    <property type="protein sequence ID" value="RVW13829.1"/>
    <property type="molecule type" value="Genomic_DNA"/>
</dbReference>
<evidence type="ECO:0000256" key="2">
    <source>
        <dbReference type="ARBA" id="ARBA00023157"/>
    </source>
</evidence>
<keyword evidence="2" id="KW-1015">Disulfide bond</keyword>
<keyword evidence="3" id="KW-0325">Glycoprotein</keyword>
<dbReference type="FunFam" id="2.90.10.10:FF:000001">
    <property type="entry name" value="G-type lectin S-receptor-like serine/threonine-protein kinase"/>
    <property type="match status" value="1"/>
</dbReference>
<evidence type="ECO:0000313" key="5">
    <source>
        <dbReference type="EMBL" id="RVW13829.1"/>
    </source>
</evidence>
<dbReference type="InterPro" id="IPR001480">
    <property type="entry name" value="Bulb-type_lectin_dom"/>
</dbReference>
<dbReference type="GO" id="GO:0048544">
    <property type="term" value="P:recognition of pollen"/>
    <property type="evidence" value="ECO:0007669"/>
    <property type="project" value="InterPro"/>
</dbReference>
<name>A0A438BS95_VITVI</name>
<reference evidence="5 6" key="1">
    <citation type="journal article" date="2018" name="PLoS Genet.">
        <title>Population sequencing reveals clonal diversity and ancestral inbreeding in the grapevine cultivar Chardonnay.</title>
        <authorList>
            <person name="Roach M.J."/>
            <person name="Johnson D.L."/>
            <person name="Bohlmann J."/>
            <person name="van Vuuren H.J."/>
            <person name="Jones S.J."/>
            <person name="Pretorius I.S."/>
            <person name="Schmidt S.A."/>
            <person name="Borneman A.R."/>
        </authorList>
    </citation>
    <scope>NUCLEOTIDE SEQUENCE [LARGE SCALE GENOMIC DNA]</scope>
    <source>
        <strain evidence="6">cv. Chardonnay</strain>
        <tissue evidence="5">Leaf</tissue>
    </source>
</reference>
<evidence type="ECO:0000256" key="3">
    <source>
        <dbReference type="ARBA" id="ARBA00023180"/>
    </source>
</evidence>
<dbReference type="CDD" id="cd00028">
    <property type="entry name" value="B_lectin"/>
    <property type="match status" value="1"/>
</dbReference>
<dbReference type="InterPro" id="IPR036426">
    <property type="entry name" value="Bulb-type_lectin_dom_sf"/>
</dbReference>
<dbReference type="GO" id="GO:0030246">
    <property type="term" value="F:carbohydrate binding"/>
    <property type="evidence" value="ECO:0007669"/>
    <property type="project" value="UniProtKB-KW"/>
</dbReference>
<keyword evidence="5" id="KW-0430">Lectin</keyword>
<dbReference type="Proteomes" id="UP000288805">
    <property type="component" value="Unassembled WGS sequence"/>
</dbReference>